<reference evidence="5" key="1">
    <citation type="submission" date="2020-06" db="EMBL/GenBank/DDBJ databases">
        <title>Haloterrigena sp. nov., an extremely halophilic archaeon isolated from a saline sediment.</title>
        <authorList>
            <person name="Liu B.-B."/>
        </authorList>
    </citation>
    <scope>NUCLEOTIDE SEQUENCE</scope>
    <source>
        <strain evidence="5">SYSU A121-1</strain>
    </source>
</reference>
<feature type="region of interest" description="Disordered" evidence="4">
    <location>
        <begin position="1"/>
        <end position="40"/>
    </location>
</feature>
<comment type="function">
    <text evidence="3">Required for maturation of urease via the functional incorporation of the urease nickel metallocenter.</text>
</comment>
<dbReference type="HAMAP" id="MF_01384">
    <property type="entry name" value="UreD"/>
    <property type="match status" value="1"/>
</dbReference>
<organism evidence="5 6">
    <name type="scientific">Haloterrigena gelatinilytica</name>
    <dbReference type="NCBI Taxonomy" id="2741724"/>
    <lineage>
        <taxon>Archaea</taxon>
        <taxon>Methanobacteriati</taxon>
        <taxon>Methanobacteriota</taxon>
        <taxon>Stenosarchaea group</taxon>
        <taxon>Halobacteria</taxon>
        <taxon>Halobacteriales</taxon>
        <taxon>Natrialbaceae</taxon>
        <taxon>Haloterrigena</taxon>
    </lineage>
</organism>
<keyword evidence="2 3" id="KW-0143">Chaperone</keyword>
<protein>
    <recommendedName>
        <fullName evidence="3">Urease accessory protein UreD</fullName>
    </recommendedName>
</protein>
<comment type="similarity">
    <text evidence="1 3">Belongs to the UreD family.</text>
</comment>
<comment type="caution">
    <text evidence="5">The sequence shown here is derived from an EMBL/GenBank/DDBJ whole genome shotgun (WGS) entry which is preliminary data.</text>
</comment>
<dbReference type="PANTHER" id="PTHR33643">
    <property type="entry name" value="UREASE ACCESSORY PROTEIN D"/>
    <property type="match status" value="1"/>
</dbReference>
<dbReference type="EMBL" id="JABURA010000001">
    <property type="protein sequence ID" value="NUB91826.1"/>
    <property type="molecule type" value="Genomic_DNA"/>
</dbReference>
<sequence length="329" mass="34809">MSAGRSSSADEGTALPPAFEGYADESLAQAPAGGPGKNGLLEATFARRGDGPTRLIRDRVKVPYHLTGALETDPAPGLTTLVAQEPTGGVAQGDRHRLRIETREGARAHATTQSATKVHGMDANYAHLDASLRAGPGSFLEYVPGPTIVNEDARCLQTIDVDLADDACVVVADVLVPDGLTDHEPFGFDHYHARVEAEHDGRLVCADAVDLRPGEREPRDPASVGEYGVVGSLYVFAPASSDEIAGATATAPETDAEPASLESLIEGIHERLSDRDDVEAGVSTLPHEAGAIVRILGDREADVTETLRAAWEETRRRLLGVGAPADRRY</sequence>
<evidence type="ECO:0000256" key="1">
    <source>
        <dbReference type="ARBA" id="ARBA00007177"/>
    </source>
</evidence>
<dbReference type="GO" id="GO:0016151">
    <property type="term" value="F:nickel cation binding"/>
    <property type="evidence" value="ECO:0007669"/>
    <property type="project" value="UniProtKB-UniRule"/>
</dbReference>
<comment type="subunit">
    <text evidence="3">UreD, UreF and UreG form a complex that acts as a GTP-hydrolysis-dependent molecular chaperone, activating the urease apoprotein by helping to assemble the nickel containing metallocenter of UreC. The UreE protein probably delivers the nickel.</text>
</comment>
<name>A0A8J8KFQ8_9EURY</name>
<feature type="compositionally biased region" description="Polar residues" evidence="4">
    <location>
        <begin position="1"/>
        <end position="10"/>
    </location>
</feature>
<dbReference type="InterPro" id="IPR002669">
    <property type="entry name" value="UreD"/>
</dbReference>
<evidence type="ECO:0000256" key="3">
    <source>
        <dbReference type="HAMAP-Rule" id="MF_01384"/>
    </source>
</evidence>
<proteinExistence type="inferred from homology"/>
<dbReference type="RefSeq" id="WP_174702204.1">
    <property type="nucleotide sequence ID" value="NZ_JABURA010000001.1"/>
</dbReference>
<dbReference type="PANTHER" id="PTHR33643:SF1">
    <property type="entry name" value="UREASE ACCESSORY PROTEIN D"/>
    <property type="match status" value="1"/>
</dbReference>
<comment type="subcellular location">
    <subcellularLocation>
        <location evidence="3">Cytoplasm</location>
    </subcellularLocation>
</comment>
<keyword evidence="3" id="KW-0996">Nickel insertion</keyword>
<evidence type="ECO:0000256" key="4">
    <source>
        <dbReference type="SAM" id="MobiDB-lite"/>
    </source>
</evidence>
<gene>
    <name evidence="3" type="primary">ureD</name>
    <name evidence="5" type="ORF">HT576_12450</name>
</gene>
<dbReference type="Proteomes" id="UP000728647">
    <property type="component" value="Unassembled WGS sequence"/>
</dbReference>
<evidence type="ECO:0000313" key="6">
    <source>
        <dbReference type="Proteomes" id="UP000728647"/>
    </source>
</evidence>
<dbReference type="GO" id="GO:0005737">
    <property type="term" value="C:cytoplasm"/>
    <property type="evidence" value="ECO:0007669"/>
    <property type="project" value="UniProtKB-SubCell"/>
</dbReference>
<dbReference type="Pfam" id="PF01774">
    <property type="entry name" value="UreD"/>
    <property type="match status" value="1"/>
</dbReference>
<evidence type="ECO:0000313" key="5">
    <source>
        <dbReference type="EMBL" id="NUB91826.1"/>
    </source>
</evidence>
<accession>A0A8J8KFQ8</accession>
<keyword evidence="3" id="KW-0963">Cytoplasm</keyword>
<evidence type="ECO:0000256" key="2">
    <source>
        <dbReference type="ARBA" id="ARBA00023186"/>
    </source>
</evidence>
<dbReference type="AlphaFoldDB" id="A0A8J8KFQ8"/>